<keyword evidence="4" id="KW-1185">Reference proteome</keyword>
<sequence>MIVLSQRAFDISNHEDERSTPLSHNDPICEISKESLRPGPVIPECETGEEVPKVPLLNFDIQEQPSQLSSTSLDTNESTHEHHLEPTTRRFEFCTSKEISSALKSTELTRLYCALAAAIIIVFSYVGFPILGNYILKGVILFRPLFLLILTNISIVAQHIMSEKQRGSSRAGRGRSDIPSGSGLNRLGDVLEIGLLLKNVIESLFMDCSIFSAVVICGISIAKTLGW</sequence>
<evidence type="ECO:0000313" key="4">
    <source>
        <dbReference type="Proteomes" id="UP001454036"/>
    </source>
</evidence>
<protein>
    <submittedName>
        <fullName evidence="3">Uncharacterized protein</fullName>
    </submittedName>
</protein>
<feature type="transmembrane region" description="Helical" evidence="2">
    <location>
        <begin position="111"/>
        <end position="135"/>
    </location>
</feature>
<feature type="region of interest" description="Disordered" evidence="1">
    <location>
        <begin position="1"/>
        <end position="26"/>
    </location>
</feature>
<keyword evidence="2" id="KW-0812">Transmembrane</keyword>
<accession>A0AAV3PSK3</accession>
<evidence type="ECO:0000256" key="1">
    <source>
        <dbReference type="SAM" id="MobiDB-lite"/>
    </source>
</evidence>
<organism evidence="3 4">
    <name type="scientific">Lithospermum erythrorhizon</name>
    <name type="common">Purple gromwell</name>
    <name type="synonym">Lithospermum officinale var. erythrorhizon</name>
    <dbReference type="NCBI Taxonomy" id="34254"/>
    <lineage>
        <taxon>Eukaryota</taxon>
        <taxon>Viridiplantae</taxon>
        <taxon>Streptophyta</taxon>
        <taxon>Embryophyta</taxon>
        <taxon>Tracheophyta</taxon>
        <taxon>Spermatophyta</taxon>
        <taxon>Magnoliopsida</taxon>
        <taxon>eudicotyledons</taxon>
        <taxon>Gunneridae</taxon>
        <taxon>Pentapetalae</taxon>
        <taxon>asterids</taxon>
        <taxon>lamiids</taxon>
        <taxon>Boraginales</taxon>
        <taxon>Boraginaceae</taxon>
        <taxon>Boraginoideae</taxon>
        <taxon>Lithospermeae</taxon>
        <taxon>Lithospermum</taxon>
    </lineage>
</organism>
<dbReference type="Proteomes" id="UP001454036">
    <property type="component" value="Unassembled WGS sequence"/>
</dbReference>
<evidence type="ECO:0000313" key="3">
    <source>
        <dbReference type="EMBL" id="GAA0154268.1"/>
    </source>
</evidence>
<keyword evidence="2" id="KW-0472">Membrane</keyword>
<gene>
    <name evidence="3" type="ORF">LIER_12300</name>
</gene>
<proteinExistence type="predicted"/>
<dbReference type="AlphaFoldDB" id="A0AAV3PSK3"/>
<feature type="transmembrane region" description="Helical" evidence="2">
    <location>
        <begin position="141"/>
        <end position="161"/>
    </location>
</feature>
<keyword evidence="2" id="KW-1133">Transmembrane helix</keyword>
<dbReference type="PANTHER" id="PTHR35469">
    <property type="entry name" value="TRANSMEMBRANE PROTEIN"/>
    <property type="match status" value="1"/>
</dbReference>
<dbReference type="EMBL" id="BAABME010002357">
    <property type="protein sequence ID" value="GAA0154268.1"/>
    <property type="molecule type" value="Genomic_DNA"/>
</dbReference>
<name>A0AAV3PSK3_LITER</name>
<dbReference type="PANTHER" id="PTHR35469:SF4">
    <property type="entry name" value="TRANSMEMBRANE PROTEIN"/>
    <property type="match status" value="1"/>
</dbReference>
<evidence type="ECO:0000256" key="2">
    <source>
        <dbReference type="SAM" id="Phobius"/>
    </source>
</evidence>
<reference evidence="3 4" key="1">
    <citation type="submission" date="2024-01" db="EMBL/GenBank/DDBJ databases">
        <title>The complete chloroplast genome sequence of Lithospermum erythrorhizon: insights into the phylogenetic relationship among Boraginaceae species and the maternal lineages of purple gromwells.</title>
        <authorList>
            <person name="Okada T."/>
            <person name="Watanabe K."/>
        </authorList>
    </citation>
    <scope>NUCLEOTIDE SEQUENCE [LARGE SCALE GENOMIC DNA]</scope>
</reference>
<comment type="caution">
    <text evidence="3">The sequence shown here is derived from an EMBL/GenBank/DDBJ whole genome shotgun (WGS) entry which is preliminary data.</text>
</comment>